<evidence type="ECO:0000259" key="2">
    <source>
        <dbReference type="PROSITE" id="PS50076"/>
    </source>
</evidence>
<accession>A0ABY8UAQ8</accession>
<dbReference type="EMBL" id="CP126216">
    <property type="protein sequence ID" value="WIA18547.1"/>
    <property type="molecule type" value="Genomic_DNA"/>
</dbReference>
<proteinExistence type="predicted"/>
<protein>
    <recommendedName>
        <fullName evidence="2">J domain-containing protein</fullName>
    </recommendedName>
</protein>
<dbReference type="InterPro" id="IPR036869">
    <property type="entry name" value="J_dom_sf"/>
</dbReference>
<keyword evidence="4" id="KW-1185">Reference proteome</keyword>
<name>A0ABY8UAQ8_TETOB</name>
<feature type="transmembrane region" description="Helical" evidence="1">
    <location>
        <begin position="117"/>
        <end position="138"/>
    </location>
</feature>
<keyword evidence="1" id="KW-0812">Transmembrane</keyword>
<dbReference type="InterPro" id="IPR001623">
    <property type="entry name" value="DnaJ_domain"/>
</dbReference>
<dbReference type="PRINTS" id="PR00625">
    <property type="entry name" value="JDOMAIN"/>
</dbReference>
<dbReference type="Gene3D" id="1.10.287.110">
    <property type="entry name" value="DnaJ domain"/>
    <property type="match status" value="1"/>
</dbReference>
<feature type="domain" description="J" evidence="2">
    <location>
        <begin position="3"/>
        <end position="62"/>
    </location>
</feature>
<dbReference type="PANTHER" id="PTHR43948">
    <property type="entry name" value="DNAJ HOMOLOG SUBFAMILY B"/>
    <property type="match status" value="1"/>
</dbReference>
<dbReference type="PROSITE" id="PS50076">
    <property type="entry name" value="DNAJ_2"/>
    <property type="match status" value="1"/>
</dbReference>
<evidence type="ECO:0000313" key="4">
    <source>
        <dbReference type="Proteomes" id="UP001244341"/>
    </source>
</evidence>
<evidence type="ECO:0000256" key="1">
    <source>
        <dbReference type="SAM" id="Phobius"/>
    </source>
</evidence>
<dbReference type="SMART" id="SM00271">
    <property type="entry name" value="DnaJ"/>
    <property type="match status" value="1"/>
</dbReference>
<keyword evidence="1" id="KW-1133">Transmembrane helix</keyword>
<dbReference type="PANTHER" id="PTHR43948:SF14">
    <property type="entry name" value="PROTEIN DNAJ, PUTATIVE-RELATED"/>
    <property type="match status" value="1"/>
</dbReference>
<keyword evidence="1" id="KW-0472">Membrane</keyword>
<dbReference type="Pfam" id="PF00226">
    <property type="entry name" value="DnaJ"/>
    <property type="match status" value="1"/>
</dbReference>
<dbReference type="SUPFAM" id="SSF46565">
    <property type="entry name" value="Chaperone J-domain"/>
    <property type="match status" value="1"/>
</dbReference>
<sequence length="212" mass="23770">MATPYHVLGLEPNAPKDQVKEAFRKLVWQYHPDKAAPNARVTAEAKFKEVKLAYEAILQHEAGYRPPPPGSAPNAHHAEAYWHAHSADGRVPWGQYAGHETEWGFYRAMMRSGRNNLALLSMMGLLAIPSIAAGVAILQSILTDKREEEEERAPENWRPDSFVVNGQVTSHNPWAANTQVVDINRYKEAQARLRAKREVEAKREAEAADGSR</sequence>
<reference evidence="3 4" key="1">
    <citation type="submission" date="2023-05" db="EMBL/GenBank/DDBJ databases">
        <title>A 100% complete, gapless, phased diploid assembly of the Scenedesmus obliquus UTEX 3031 genome.</title>
        <authorList>
            <person name="Biondi T.C."/>
            <person name="Hanschen E.R."/>
            <person name="Kwon T."/>
            <person name="Eng W."/>
            <person name="Kruse C.P.S."/>
            <person name="Koehler S.I."/>
            <person name="Kunde Y."/>
            <person name="Gleasner C.D."/>
            <person name="You Mak K.T."/>
            <person name="Polle J."/>
            <person name="Hovde B.T."/>
            <person name="Starkenburg S.R."/>
        </authorList>
    </citation>
    <scope>NUCLEOTIDE SEQUENCE [LARGE SCALE GENOMIC DNA]</scope>
    <source>
        <strain evidence="3 4">DOE0152z</strain>
    </source>
</reference>
<organism evidence="3 4">
    <name type="scientific">Tetradesmus obliquus</name>
    <name type="common">Green alga</name>
    <name type="synonym">Acutodesmus obliquus</name>
    <dbReference type="NCBI Taxonomy" id="3088"/>
    <lineage>
        <taxon>Eukaryota</taxon>
        <taxon>Viridiplantae</taxon>
        <taxon>Chlorophyta</taxon>
        <taxon>core chlorophytes</taxon>
        <taxon>Chlorophyceae</taxon>
        <taxon>CS clade</taxon>
        <taxon>Sphaeropleales</taxon>
        <taxon>Scenedesmaceae</taxon>
        <taxon>Tetradesmus</taxon>
    </lineage>
</organism>
<gene>
    <name evidence="3" type="ORF">OEZ85_009990</name>
</gene>
<evidence type="ECO:0000313" key="3">
    <source>
        <dbReference type="EMBL" id="WIA18547.1"/>
    </source>
</evidence>
<dbReference type="Proteomes" id="UP001244341">
    <property type="component" value="Chromosome 9b"/>
</dbReference>
<dbReference type="CDD" id="cd06257">
    <property type="entry name" value="DnaJ"/>
    <property type="match status" value="1"/>
</dbReference>